<dbReference type="GO" id="GO:0006955">
    <property type="term" value="P:immune response"/>
    <property type="evidence" value="ECO:0007669"/>
    <property type="project" value="TreeGrafter"/>
</dbReference>
<dbReference type="GO" id="GO:0019722">
    <property type="term" value="P:calcium-mediated signaling"/>
    <property type="evidence" value="ECO:0007669"/>
    <property type="project" value="TreeGrafter"/>
</dbReference>
<keyword evidence="13" id="KW-1185">Reference proteome</keyword>
<reference evidence="12" key="1">
    <citation type="submission" date="2023-04" db="EMBL/GenBank/DDBJ databases">
        <title>Chromosome-level genome of Chaenocephalus aceratus.</title>
        <authorList>
            <person name="Park H."/>
        </authorList>
    </citation>
    <scope>NUCLEOTIDE SEQUENCE</scope>
    <source>
        <strain evidence="12">DE</strain>
        <tissue evidence="12">Muscle</tissue>
    </source>
</reference>
<feature type="transmembrane region" description="Helical" evidence="10">
    <location>
        <begin position="102"/>
        <end position="123"/>
    </location>
</feature>
<evidence type="ECO:0000256" key="9">
    <source>
        <dbReference type="ARBA" id="ARBA00023224"/>
    </source>
</evidence>
<dbReference type="FunFam" id="1.20.1070.10:FF:000109">
    <property type="entry name" value="Leukotriene B4 receptor"/>
    <property type="match status" value="1"/>
</dbReference>
<feature type="transmembrane region" description="Helical" evidence="10">
    <location>
        <begin position="30"/>
        <end position="55"/>
    </location>
</feature>
<dbReference type="Proteomes" id="UP001228049">
    <property type="component" value="Unassembled WGS sequence"/>
</dbReference>
<keyword evidence="8" id="KW-0325">Glycoprotein</keyword>
<feature type="transmembrane region" description="Helical" evidence="10">
    <location>
        <begin position="227"/>
        <end position="255"/>
    </location>
</feature>
<comment type="caution">
    <text evidence="12">The sequence shown here is derived from an EMBL/GenBank/DDBJ whole genome shotgun (WGS) entry which is preliminary data.</text>
</comment>
<feature type="transmembrane region" description="Helical" evidence="10">
    <location>
        <begin position="267"/>
        <end position="289"/>
    </location>
</feature>
<dbReference type="InterPro" id="IPR000276">
    <property type="entry name" value="GPCR_Rhodpsn"/>
</dbReference>
<dbReference type="GO" id="GO:0060326">
    <property type="term" value="P:cell chemotaxis"/>
    <property type="evidence" value="ECO:0007669"/>
    <property type="project" value="TreeGrafter"/>
</dbReference>
<dbReference type="PANTHER" id="PTHR10489">
    <property type="entry name" value="CELL ADHESION MOLECULE"/>
    <property type="match status" value="1"/>
</dbReference>
<dbReference type="Pfam" id="PF00001">
    <property type="entry name" value="7tm_1"/>
    <property type="match status" value="1"/>
</dbReference>
<dbReference type="PROSITE" id="PS50262">
    <property type="entry name" value="G_PROTEIN_RECEP_F1_2"/>
    <property type="match status" value="1"/>
</dbReference>
<dbReference type="EMBL" id="JASDAP010000017">
    <property type="protein sequence ID" value="KAK1888557.1"/>
    <property type="molecule type" value="Genomic_DNA"/>
</dbReference>
<dbReference type="PANTHER" id="PTHR10489:SF946">
    <property type="entry name" value="LEUKOTRIENE B4 RECEPTOR 1-LIKE"/>
    <property type="match status" value="1"/>
</dbReference>
<protein>
    <submittedName>
        <fullName evidence="12">Type-1 angiotensin II receptor</fullName>
    </submittedName>
</protein>
<feature type="transmembrane region" description="Helical" evidence="10">
    <location>
        <begin position="144"/>
        <end position="166"/>
    </location>
</feature>
<keyword evidence="4 10" id="KW-1133">Transmembrane helix</keyword>
<evidence type="ECO:0000256" key="5">
    <source>
        <dbReference type="ARBA" id="ARBA00023040"/>
    </source>
</evidence>
<dbReference type="SUPFAM" id="SSF81321">
    <property type="entry name" value="Family A G protein-coupled receptor-like"/>
    <property type="match status" value="1"/>
</dbReference>
<evidence type="ECO:0000256" key="4">
    <source>
        <dbReference type="ARBA" id="ARBA00022989"/>
    </source>
</evidence>
<feature type="transmembrane region" description="Helical" evidence="10">
    <location>
        <begin position="67"/>
        <end position="90"/>
    </location>
</feature>
<accession>A0AAD9BT60</accession>
<dbReference type="PRINTS" id="PR01157">
    <property type="entry name" value="P2YPURNOCPTR"/>
</dbReference>
<keyword evidence="9" id="KW-0807">Transducer</keyword>
<dbReference type="InterPro" id="IPR017452">
    <property type="entry name" value="GPCR_Rhodpsn_7TM"/>
</dbReference>
<evidence type="ECO:0000256" key="7">
    <source>
        <dbReference type="ARBA" id="ARBA00023170"/>
    </source>
</evidence>
<evidence type="ECO:0000256" key="3">
    <source>
        <dbReference type="ARBA" id="ARBA00022692"/>
    </source>
</evidence>
<dbReference type="GO" id="GO:0007204">
    <property type="term" value="P:positive regulation of cytosolic calcium ion concentration"/>
    <property type="evidence" value="ECO:0007669"/>
    <property type="project" value="TreeGrafter"/>
</dbReference>
<evidence type="ECO:0000256" key="8">
    <source>
        <dbReference type="ARBA" id="ARBA00023180"/>
    </source>
</evidence>
<dbReference type="AlphaFoldDB" id="A0AAD9BT60"/>
<organism evidence="12 13">
    <name type="scientific">Dissostichus eleginoides</name>
    <name type="common">Patagonian toothfish</name>
    <name type="synonym">Dissostichus amissus</name>
    <dbReference type="NCBI Taxonomy" id="100907"/>
    <lineage>
        <taxon>Eukaryota</taxon>
        <taxon>Metazoa</taxon>
        <taxon>Chordata</taxon>
        <taxon>Craniata</taxon>
        <taxon>Vertebrata</taxon>
        <taxon>Euteleostomi</taxon>
        <taxon>Actinopterygii</taxon>
        <taxon>Neopterygii</taxon>
        <taxon>Teleostei</taxon>
        <taxon>Neoteleostei</taxon>
        <taxon>Acanthomorphata</taxon>
        <taxon>Eupercaria</taxon>
        <taxon>Perciformes</taxon>
        <taxon>Notothenioidei</taxon>
        <taxon>Nototheniidae</taxon>
        <taxon>Dissostichus</taxon>
    </lineage>
</organism>
<evidence type="ECO:0000256" key="6">
    <source>
        <dbReference type="ARBA" id="ARBA00023136"/>
    </source>
</evidence>
<dbReference type="PRINTS" id="PR00237">
    <property type="entry name" value="GPCRRHODOPSN"/>
</dbReference>
<evidence type="ECO:0000313" key="13">
    <source>
        <dbReference type="Proteomes" id="UP001228049"/>
    </source>
</evidence>
<dbReference type="GO" id="GO:0016493">
    <property type="term" value="F:C-C chemokine receptor activity"/>
    <property type="evidence" value="ECO:0007669"/>
    <property type="project" value="TreeGrafter"/>
</dbReference>
<evidence type="ECO:0000256" key="2">
    <source>
        <dbReference type="ARBA" id="ARBA00022475"/>
    </source>
</evidence>
<keyword evidence="3 10" id="KW-0812">Transmembrane</keyword>
<evidence type="ECO:0000256" key="1">
    <source>
        <dbReference type="ARBA" id="ARBA00004651"/>
    </source>
</evidence>
<keyword evidence="5" id="KW-0297">G-protein coupled receptor</keyword>
<dbReference type="InterPro" id="IPR050119">
    <property type="entry name" value="CCR1-9-like"/>
</dbReference>
<comment type="subcellular location">
    <subcellularLocation>
        <location evidence="1">Cell membrane</location>
        <topology evidence="1">Multi-pass membrane protein</topology>
    </subcellularLocation>
</comment>
<evidence type="ECO:0000313" key="12">
    <source>
        <dbReference type="EMBL" id="KAK1888557.1"/>
    </source>
</evidence>
<proteinExistence type="predicted"/>
<dbReference type="GO" id="GO:0019957">
    <property type="term" value="F:C-C chemokine binding"/>
    <property type="evidence" value="ECO:0007669"/>
    <property type="project" value="TreeGrafter"/>
</dbReference>
<dbReference type="GO" id="GO:0004974">
    <property type="term" value="F:leukotriene receptor activity"/>
    <property type="evidence" value="ECO:0007669"/>
    <property type="project" value="UniProtKB-ARBA"/>
</dbReference>
<keyword evidence="2" id="KW-1003">Cell membrane</keyword>
<feature type="domain" description="G-protein coupled receptors family 1 profile" evidence="11">
    <location>
        <begin position="46"/>
        <end position="286"/>
    </location>
</feature>
<evidence type="ECO:0000259" key="11">
    <source>
        <dbReference type="PROSITE" id="PS50262"/>
    </source>
</evidence>
<gene>
    <name evidence="12" type="ORF">KUDE01_013237</name>
</gene>
<name>A0AAD9BT60_DISEL</name>
<keyword evidence="6 10" id="KW-0472">Membrane</keyword>
<keyword evidence="7 12" id="KW-0675">Receptor</keyword>
<dbReference type="GO" id="GO:0009897">
    <property type="term" value="C:external side of plasma membrane"/>
    <property type="evidence" value="ECO:0007669"/>
    <property type="project" value="TreeGrafter"/>
</dbReference>
<dbReference type="Gene3D" id="1.20.1070.10">
    <property type="entry name" value="Rhodopsin 7-helix transmembrane proteins"/>
    <property type="match status" value="1"/>
</dbReference>
<sequence length="302" mass="33784">MEQLNSSAVPFNISSTPGDPPPASWASIKLVSVVVVSICFLLGVPENIAVIILKPNWQHLSSLSQSLMLNLAISDLICLLPLPLWIYTFVKGWTLGLVACKLLAYLMYCSLYSSLLTVTVLSVQRYLQVVHLQKIFDQVGKRRLLVLLWLVTMILSIPALVVRHVIKDQHGTDCHFQYSSQSQQVAVMLTETLTGFVAISVVAFSYIGLHRKVNQAAFFNNPQTTRLVTSIIVTFFVLWMPYHITNVLSVAAISLKNERFLKICMDSWYTVSALVFVISSLNPLLYAFASKNMCTVCQESTY</sequence>
<feature type="transmembrane region" description="Helical" evidence="10">
    <location>
        <begin position="186"/>
        <end position="207"/>
    </location>
</feature>
<evidence type="ECO:0000256" key="10">
    <source>
        <dbReference type="SAM" id="Phobius"/>
    </source>
</evidence>